<reference evidence="1" key="1">
    <citation type="submission" date="2021-10" db="EMBL/GenBank/DDBJ databases">
        <title>Psilocybe cubensis genome.</title>
        <authorList>
            <person name="Mckernan K.J."/>
            <person name="Crawford S."/>
            <person name="Trippe A."/>
            <person name="Kane L.T."/>
            <person name="Mclaughlin S."/>
        </authorList>
    </citation>
    <scope>NUCLEOTIDE SEQUENCE</scope>
    <source>
        <strain evidence="1">MGC-MH-2018</strain>
    </source>
</reference>
<gene>
    <name evidence="1" type="ORF">JR316_0009961</name>
</gene>
<dbReference type="EMBL" id="JAFIQS020000009">
    <property type="protein sequence ID" value="KAH9477734.1"/>
    <property type="molecule type" value="Genomic_DNA"/>
</dbReference>
<protein>
    <submittedName>
        <fullName evidence="1">Alpha-L-arabinofuranosidase A</fullName>
    </submittedName>
</protein>
<accession>A0ACB8GQK1</accession>
<proteinExistence type="predicted"/>
<comment type="caution">
    <text evidence="1">The sequence shown here is derived from an EMBL/GenBank/DDBJ whole genome shotgun (WGS) entry which is preliminary data.</text>
</comment>
<organism evidence="1 2">
    <name type="scientific">Psilocybe cubensis</name>
    <name type="common">Psychedelic mushroom</name>
    <name type="synonym">Stropharia cubensis</name>
    <dbReference type="NCBI Taxonomy" id="181762"/>
    <lineage>
        <taxon>Eukaryota</taxon>
        <taxon>Fungi</taxon>
        <taxon>Dikarya</taxon>
        <taxon>Basidiomycota</taxon>
        <taxon>Agaricomycotina</taxon>
        <taxon>Agaricomycetes</taxon>
        <taxon>Agaricomycetidae</taxon>
        <taxon>Agaricales</taxon>
        <taxon>Agaricineae</taxon>
        <taxon>Strophariaceae</taxon>
        <taxon>Psilocybe</taxon>
    </lineage>
</organism>
<evidence type="ECO:0000313" key="1">
    <source>
        <dbReference type="EMBL" id="KAH9477734.1"/>
    </source>
</evidence>
<dbReference type="Proteomes" id="UP000664032">
    <property type="component" value="Unassembled WGS sequence"/>
</dbReference>
<sequence>MIKARTLLLALSLALVGLVDVASGQTTVTVSATASHPIPSTMWGQMFEDISSGDGGLYAELLQNRAFQMVTPEGTTAALAGWKSLNGNITVVADSNPVSAALPNSLQLTVPAGNTNNIGFANVGFNAGLNVIPHATYKASFYYRFQKASKFRGSFVISLQDGSGTTLTSQKVSITGSQTSWKQVKVSLNTNIAPGSTSNMFAITLNGDSAAGEVINFAMLSLFPPTFKNRENGMRQDIAQALADMKPSFFRLPGGNNLEGQTVNTRWQWNNTLGELVDRPGRFGDWGYVNTDGLGLMEYLHWCEDLGMQAIMAVWDGYTLSGASLAENQLAPYIQQAIDQINFVIGDPKKSEAAALRASLGHPDPFPLKYVEVGNEDFFASDTYVYRWRDFVTALQAEFPDIHFIATSNAFNPILSPNPTEYDVHVYQTPTWFAQNSFYYDGFERNGTKYFEGEYAAISTNPDNIFGSTSQGRLTFPTMQSSAGEAAFMTGLERNSDIVFAASYAPLLGHVTHNQWTPNLLAFDAGSVYRSTSYYVQQLFSLNRGDEYLPSTLPEQLGTVFWSVVRNTSTKEIIIKISNTASTPSALTFVLPFKNVASKGSLQLLTGPATSSNTPTNPNLFAPVTSTIITGETFNYTAPAVSVNVITIKAS</sequence>
<evidence type="ECO:0000313" key="2">
    <source>
        <dbReference type="Proteomes" id="UP000664032"/>
    </source>
</evidence>
<keyword evidence="2" id="KW-1185">Reference proteome</keyword>
<name>A0ACB8GQK1_PSICU</name>